<dbReference type="EMBL" id="JARJCW010000122">
    <property type="protein sequence ID" value="KAJ7192239.1"/>
    <property type="molecule type" value="Genomic_DNA"/>
</dbReference>
<name>A0AAD6URP5_9AGAR</name>
<proteinExistence type="predicted"/>
<dbReference type="PANTHER" id="PTHR31252">
    <property type="entry name" value="DUF4419 DOMAIN-CONTAINING PROTEIN"/>
    <property type="match status" value="1"/>
</dbReference>
<organism evidence="2 3">
    <name type="scientific">Mycena pura</name>
    <dbReference type="NCBI Taxonomy" id="153505"/>
    <lineage>
        <taxon>Eukaryota</taxon>
        <taxon>Fungi</taxon>
        <taxon>Dikarya</taxon>
        <taxon>Basidiomycota</taxon>
        <taxon>Agaricomycotina</taxon>
        <taxon>Agaricomycetes</taxon>
        <taxon>Agaricomycetidae</taxon>
        <taxon>Agaricales</taxon>
        <taxon>Marasmiineae</taxon>
        <taxon>Mycenaceae</taxon>
        <taxon>Mycena</taxon>
    </lineage>
</organism>
<sequence>MPVTFNVSTHPANPIKSGGDHTAKDILAAACDDQYRKAEEILQFGFSCGGSEGRQFSAKMPGIVPRNNGFVWTLISAYNQHHALVIRPDDVWLTILSQFNFFVNARAELLRANFVAHEGKKKLIVETCGTRYDVDFGAMAQQMVDLIDKNVVDPTLREWVVPRFTTTTANDTTVSAVLIMATLKAYFSYAVSMICGIPRVTLEGEKADWVDIFGRLEKLKEYGIETTAWYHLLRPVIARFVAAFDAPSSSENVEFWGRIAHHHTEMSGQDEYSGWITAFTVFDVDGKWIGKRLDLTAAAEEPAELMTAQQFWDTYSQASQPRVQSSRRMNSPQHELVLDETPYHRIDREDIPAAYAEVDVKLNDNGEMFDCIMVAGLVGTQVTASDDLTLSATGKDDVARPLSGWWIFTKKENPATRQEEEAAEMAEMMREFKEKWGRLDTKKTGRVKYDPSTRLQCPDCLEMVLVGTAGPANLANHKPACKGRPKGLTRKITDMFFSKPRAALVPSTVSSAPLVISTSASLGNGNDASFASSPTRDTSPSGDVNVFGSDEPSLPDDGTPDVPYASDAITSVEEGTPDESTTEIDFQPRYDALHHLRIKIEQVPTHITGDTLVDFAGNPAEFFGASEPRQRNKIIHDLLERIFGSNSWQYDMDSVRRYLYRGPDGLDAFCGFFEYFVRKRGVPIKMILDIILFLEEGIDYVYPDTNASVDHCAEFELISFGDADPKANGRQFSGVTMKTLYRPLPPGKCRGLELVFPEGQNPHTSYPFALHADYSLPWGYEFTDDSFFLRATACPKRKLRLEQEQCSRCTALLSNSMLKKITDRIYNGVHENSRLAFHPIANLVEMYRRRTEQVRERNLTKLNDTRTIMRKMTTIDNQKELTMAIASGKILRVSHVLAAGYRNGAGTNGLMELCRRAAWGEYKPMNDEREKALGLAFFRVGGGRLAEIGHRAMGLPSLTTLRRNTVVRPLLPSAGRPQIKDIEYNIDACLDAYPEDLDDSPQIVHQVLMMDEMATERRARYDDRTNMVVGPCRQHGYRLPLELRTEADLKVLCDGLKEGKAHLAGEATVAALGSLTSNPRLYAVRPILFSADCKAETGAEHAANVLRPLITAIKNKSKRTNTTYRLICASPDGEARRGKAFVMEFMKRPLAPESPIFPLLSGLEFMNFLVGDDDMTADKDAKHALKCLRNLTMRDAGIRIRGFRITVAIIREHLRRNDFFERTILSFLNPNDRQDVLLAFSLLKAIWELPDAPLDATPTFRRARDALKIFGKLGYYLIMPYICVDLDLSTQLTYLSAAAHLLLDLYVHDNARTAFMPTQTRRLTFRTANFWLILLGTDRLENFFGLLRSAIGPDSNVDLLQLANRGSGLAEIAVILAQFPEWDRGTRRLNLPAVSEAGQNLGSNFDHINPTSWRGNTNVRDVAPLTTWIQGRKLIEEFLPESCEVFEELSRRRVDIFSPCGRPLMEIYDEEDIEAAYRSLELEVQFPPPSSIPPPAGEPTYAGDDDVEDAMAVEEPRGGFDAHMDFHGSRLSKAKALRLAMAGLTGPRASTDRTKRVASIPCYQDSGIYEDEPQILGGPCLRIDNPICTLVRCEDQIFLAIGAVNSITFGSDKLQEIGLDFLADPNAKVSYEVMCLVRTTVEDDPTKQHDWCWSQHMDRTFANIPGRLVEPLNPTLSIRTPTKPTYLFESSELMAFGTTLLERLSPEDLRLIPNTTRTENFPYRFQGKACFLCEHDTNGRNIEPEPENCCSKCSPPVPLDIAHGQRILEHCAAHLLYDPSINRQHQLCGLCMRPAPMCIFYLKKSNNGSVQIDWDKSTCRFNKLSFRYAVAATSSAASPCTNVPVACTICPPRGPAVWRYNLEAHFRQIHRLNNPQNFPLNFTITDDEQARLKQIWDARHNHPQPRNLKKKRNPLQISEAHSSRLAFRDLRRESSPEPAENLPLIQDESSGSITISQMSLPACADSDDEFPDMLLPLRRRKVAAHQRIESGDESEDEHHLVGNIDSTVRPADVQCLVEDAVCDAEPEPPGQITVLDSADPLDNHASMVVDSEPAPCAPEESLLGDLHDEVPQVDKESAPGKRTRRTAKLLNLGSCDECGKVYSEADKSDRSVVIECSKKGCETRWWRGAEDLDLRDVQ</sequence>
<evidence type="ECO:0000313" key="3">
    <source>
        <dbReference type="Proteomes" id="UP001219525"/>
    </source>
</evidence>
<dbReference type="Pfam" id="PF14388">
    <property type="entry name" value="DUF4419"/>
    <property type="match status" value="1"/>
</dbReference>
<accession>A0AAD6URP5</accession>
<comment type="caution">
    <text evidence="2">The sequence shown here is derived from an EMBL/GenBank/DDBJ whole genome shotgun (WGS) entry which is preliminary data.</text>
</comment>
<keyword evidence="3" id="KW-1185">Reference proteome</keyword>
<feature type="region of interest" description="Disordered" evidence="1">
    <location>
        <begin position="523"/>
        <end position="565"/>
    </location>
</feature>
<evidence type="ECO:0000313" key="2">
    <source>
        <dbReference type="EMBL" id="KAJ7192239.1"/>
    </source>
</evidence>
<feature type="compositionally biased region" description="Polar residues" evidence="1">
    <location>
        <begin position="523"/>
        <end position="542"/>
    </location>
</feature>
<dbReference type="Proteomes" id="UP001219525">
    <property type="component" value="Unassembled WGS sequence"/>
</dbReference>
<evidence type="ECO:0000256" key="1">
    <source>
        <dbReference type="SAM" id="MobiDB-lite"/>
    </source>
</evidence>
<reference evidence="2" key="1">
    <citation type="submission" date="2023-03" db="EMBL/GenBank/DDBJ databases">
        <title>Massive genome expansion in bonnet fungi (Mycena s.s.) driven by repeated elements and novel gene families across ecological guilds.</title>
        <authorList>
            <consortium name="Lawrence Berkeley National Laboratory"/>
            <person name="Harder C.B."/>
            <person name="Miyauchi S."/>
            <person name="Viragh M."/>
            <person name="Kuo A."/>
            <person name="Thoen E."/>
            <person name="Andreopoulos B."/>
            <person name="Lu D."/>
            <person name="Skrede I."/>
            <person name="Drula E."/>
            <person name="Henrissat B."/>
            <person name="Morin E."/>
            <person name="Kohler A."/>
            <person name="Barry K."/>
            <person name="LaButti K."/>
            <person name="Morin E."/>
            <person name="Salamov A."/>
            <person name="Lipzen A."/>
            <person name="Mereny Z."/>
            <person name="Hegedus B."/>
            <person name="Baldrian P."/>
            <person name="Stursova M."/>
            <person name="Weitz H."/>
            <person name="Taylor A."/>
            <person name="Grigoriev I.V."/>
            <person name="Nagy L.G."/>
            <person name="Martin F."/>
            <person name="Kauserud H."/>
        </authorList>
    </citation>
    <scope>NUCLEOTIDE SEQUENCE</scope>
    <source>
        <strain evidence="2">9144</strain>
    </source>
</reference>
<dbReference type="PANTHER" id="PTHR31252:SF11">
    <property type="entry name" value="DUF4419 DOMAIN-CONTAINING PROTEIN"/>
    <property type="match status" value="1"/>
</dbReference>
<dbReference type="InterPro" id="IPR025533">
    <property type="entry name" value="DUF4419"/>
</dbReference>
<gene>
    <name evidence="2" type="ORF">GGX14DRAFT_701422</name>
</gene>
<protein>
    <submittedName>
        <fullName evidence="2">Uncharacterized protein</fullName>
    </submittedName>
</protein>